<evidence type="ECO:0000313" key="2">
    <source>
        <dbReference type="EMBL" id="SDN63859.1"/>
    </source>
</evidence>
<sequence>MKAKFLLTPLAFALASAMAISTGYAAEAIVSDTQDLTGNTVTNEGTENTAASEGSGSDAEGNVGINVAAGSVNQQANAAALAASDAATVFATSASTSVTQTLGANEATNNIAGTNDATLSSSLDGASGNVGVNVAAGTYNQQKNDLAAAAGTAPADLDDLEGPTVANAQASQSVSGQIVNNESVDDEGDFTLGLIAPDAVNEAGELGTVHVVNNATASGSMTGVTGNVGVNIAAGTGNQQTNSLAIASTAAAVATAP</sequence>
<keyword evidence="1" id="KW-0732">Signal</keyword>
<feature type="chain" id="PRO_5017458823" evidence="1">
    <location>
        <begin position="26"/>
        <end position="257"/>
    </location>
</feature>
<organism evidence="2 3">
    <name type="scientific">Pseudomonas jinjuensis</name>
    <dbReference type="NCBI Taxonomy" id="198616"/>
    <lineage>
        <taxon>Bacteria</taxon>
        <taxon>Pseudomonadati</taxon>
        <taxon>Pseudomonadota</taxon>
        <taxon>Gammaproteobacteria</taxon>
        <taxon>Pseudomonadales</taxon>
        <taxon>Pseudomonadaceae</taxon>
        <taxon>Pseudomonas</taxon>
    </lineage>
</organism>
<dbReference type="RefSeq" id="WP_084314364.1">
    <property type="nucleotide sequence ID" value="NZ_FNIJ01000004.1"/>
</dbReference>
<name>A0A1H0D189_9PSED</name>
<dbReference type="Proteomes" id="UP000242957">
    <property type="component" value="Unassembled WGS sequence"/>
</dbReference>
<proteinExistence type="predicted"/>
<dbReference type="EMBL" id="FNIJ01000004">
    <property type="protein sequence ID" value="SDN63859.1"/>
    <property type="molecule type" value="Genomic_DNA"/>
</dbReference>
<gene>
    <name evidence="2" type="ORF">SAMN05216193_10497</name>
</gene>
<keyword evidence="3" id="KW-1185">Reference proteome</keyword>
<accession>A0A1H0D189</accession>
<evidence type="ECO:0000256" key="1">
    <source>
        <dbReference type="SAM" id="SignalP"/>
    </source>
</evidence>
<dbReference type="AlphaFoldDB" id="A0A1H0D189"/>
<reference evidence="3" key="1">
    <citation type="submission" date="2016-10" db="EMBL/GenBank/DDBJ databases">
        <authorList>
            <person name="Varghese N."/>
            <person name="Submissions S."/>
        </authorList>
    </citation>
    <scope>NUCLEOTIDE SEQUENCE [LARGE SCALE GENOMIC DNA]</scope>
    <source>
        <strain evidence="3">JCM 21621</strain>
    </source>
</reference>
<evidence type="ECO:0000313" key="3">
    <source>
        <dbReference type="Proteomes" id="UP000242957"/>
    </source>
</evidence>
<feature type="signal peptide" evidence="1">
    <location>
        <begin position="1"/>
        <end position="25"/>
    </location>
</feature>
<dbReference type="STRING" id="198616.SAMN05216193_10497"/>
<protein>
    <submittedName>
        <fullName evidence="2">Uncharacterized protein</fullName>
    </submittedName>
</protein>